<comment type="caution">
    <text evidence="7">The sequence shown here is derived from an EMBL/GenBank/DDBJ whole genome shotgun (WGS) entry which is preliminary data.</text>
</comment>
<evidence type="ECO:0000313" key="8">
    <source>
        <dbReference type="Proteomes" id="UP000826234"/>
    </source>
</evidence>
<dbReference type="Proteomes" id="UP000826234">
    <property type="component" value="Unassembled WGS sequence"/>
</dbReference>
<dbReference type="Gene3D" id="1.10.1450.10">
    <property type="entry name" value="Tetraspanin"/>
    <property type="match status" value="1"/>
</dbReference>
<dbReference type="PIRSF" id="PIRSF002419">
    <property type="entry name" value="Tetraspanin"/>
    <property type="match status" value="1"/>
</dbReference>
<gene>
    <name evidence="7" type="ORF">JD844_022453</name>
</gene>
<keyword evidence="4 6" id="KW-1133">Transmembrane helix</keyword>
<evidence type="ECO:0000256" key="6">
    <source>
        <dbReference type="RuleBase" id="RU361218"/>
    </source>
</evidence>
<dbReference type="PANTHER" id="PTHR19282:SF548">
    <property type="entry name" value="TETRASPANIN"/>
    <property type="match status" value="1"/>
</dbReference>
<feature type="transmembrane region" description="Helical" evidence="6">
    <location>
        <begin position="33"/>
        <end position="54"/>
    </location>
</feature>
<evidence type="ECO:0000313" key="7">
    <source>
        <dbReference type="EMBL" id="KAH0621308.1"/>
    </source>
</evidence>
<comment type="similarity">
    <text evidence="2 6">Belongs to the tetraspanin (TM4SF) family.</text>
</comment>
<organism evidence="7 8">
    <name type="scientific">Phrynosoma platyrhinos</name>
    <name type="common">Desert horned lizard</name>
    <dbReference type="NCBI Taxonomy" id="52577"/>
    <lineage>
        <taxon>Eukaryota</taxon>
        <taxon>Metazoa</taxon>
        <taxon>Chordata</taxon>
        <taxon>Craniata</taxon>
        <taxon>Vertebrata</taxon>
        <taxon>Euteleostomi</taxon>
        <taxon>Lepidosauria</taxon>
        <taxon>Squamata</taxon>
        <taxon>Bifurcata</taxon>
        <taxon>Unidentata</taxon>
        <taxon>Episquamata</taxon>
        <taxon>Toxicofera</taxon>
        <taxon>Iguania</taxon>
        <taxon>Phrynosomatidae</taxon>
        <taxon>Phrynosomatinae</taxon>
        <taxon>Phrynosoma</taxon>
    </lineage>
</organism>
<dbReference type="InterPro" id="IPR008952">
    <property type="entry name" value="Tetraspanin_EC2_sf"/>
</dbReference>
<dbReference type="InterPro" id="IPR000301">
    <property type="entry name" value="Tetraspanin_animals"/>
</dbReference>
<sequence length="206" mass="22403">ISGVVLMCIGVSIQVKLRDTFVVLNEAASEVPAIITVVGTLIIIIASFGAIALLKCNPKMIKVFTGILLAHLSAGIVVGAVAYAYREKLHQTLLKDVLKTLDKYSEELQITKAVDSLQRQFQCCGAENYTDWLNTTFGALSSSVPRSCCKVPVESCVTDLNKYPVGINQQGCVLKVKNWFEEHIFVFGGVGIFLGLTQVSIKYSVN</sequence>
<dbReference type="PANTHER" id="PTHR19282">
    <property type="entry name" value="TETRASPANIN"/>
    <property type="match status" value="1"/>
</dbReference>
<comment type="caution">
    <text evidence="6">Lacks conserved residue(s) required for the propagation of feature annotation.</text>
</comment>
<keyword evidence="3 6" id="KW-0812">Transmembrane</keyword>
<evidence type="ECO:0000256" key="3">
    <source>
        <dbReference type="ARBA" id="ARBA00022692"/>
    </source>
</evidence>
<accession>A0ABQ7SW58</accession>
<evidence type="ECO:0000256" key="4">
    <source>
        <dbReference type="ARBA" id="ARBA00022989"/>
    </source>
</evidence>
<dbReference type="CDD" id="cd03127">
    <property type="entry name" value="tetraspanin_LEL"/>
    <property type="match status" value="1"/>
</dbReference>
<evidence type="ECO:0000256" key="1">
    <source>
        <dbReference type="ARBA" id="ARBA00004141"/>
    </source>
</evidence>
<protein>
    <recommendedName>
        <fullName evidence="6">Tetraspanin</fullName>
    </recommendedName>
</protein>
<evidence type="ECO:0000256" key="5">
    <source>
        <dbReference type="ARBA" id="ARBA00023136"/>
    </source>
</evidence>
<evidence type="ECO:0000256" key="2">
    <source>
        <dbReference type="ARBA" id="ARBA00006840"/>
    </source>
</evidence>
<feature type="transmembrane region" description="Helical" evidence="6">
    <location>
        <begin position="184"/>
        <end position="205"/>
    </location>
</feature>
<dbReference type="InterPro" id="IPR018499">
    <property type="entry name" value="Tetraspanin/Peripherin"/>
</dbReference>
<proteinExistence type="inferred from homology"/>
<keyword evidence="5 6" id="KW-0472">Membrane</keyword>
<dbReference type="EMBL" id="JAIPUX010003289">
    <property type="protein sequence ID" value="KAH0621308.1"/>
    <property type="molecule type" value="Genomic_DNA"/>
</dbReference>
<reference evidence="7 8" key="1">
    <citation type="journal article" date="2022" name="Gigascience">
        <title>A chromosome-level genome assembly and annotation of the desert horned lizard, Phrynosoma platyrhinos, provides insight into chromosomal rearrangements among reptiles.</title>
        <authorList>
            <person name="Koochekian N."/>
            <person name="Ascanio A."/>
            <person name="Farleigh K."/>
            <person name="Card D.C."/>
            <person name="Schield D.R."/>
            <person name="Castoe T.A."/>
            <person name="Jezkova T."/>
        </authorList>
    </citation>
    <scope>NUCLEOTIDE SEQUENCE [LARGE SCALE GENOMIC DNA]</scope>
    <source>
        <strain evidence="7">NK-2021</strain>
    </source>
</reference>
<keyword evidence="8" id="KW-1185">Reference proteome</keyword>
<name>A0ABQ7SW58_PHRPL</name>
<dbReference type="Pfam" id="PF00335">
    <property type="entry name" value="Tetraspanin"/>
    <property type="match status" value="1"/>
</dbReference>
<dbReference type="SUPFAM" id="SSF48652">
    <property type="entry name" value="Tetraspanin"/>
    <property type="match status" value="1"/>
</dbReference>
<feature type="non-terminal residue" evidence="7">
    <location>
        <position position="1"/>
    </location>
</feature>
<comment type="subcellular location">
    <subcellularLocation>
        <location evidence="1 6">Membrane</location>
        <topology evidence="1 6">Multi-pass membrane protein</topology>
    </subcellularLocation>
</comment>
<feature type="transmembrane region" description="Helical" evidence="6">
    <location>
        <begin position="66"/>
        <end position="85"/>
    </location>
</feature>